<dbReference type="FunFam" id="2.60.120.10:FF:000006">
    <property type="entry name" value="cAMP-dependent protein kinase type I-alpha regulatory subunit"/>
    <property type="match status" value="1"/>
</dbReference>
<evidence type="ECO:0000256" key="5">
    <source>
        <dbReference type="ARBA" id="ARBA00022741"/>
    </source>
</evidence>
<dbReference type="InterPro" id="IPR012198">
    <property type="entry name" value="cAMP_dep_PK_reg_su"/>
</dbReference>
<dbReference type="PRINTS" id="PR00103">
    <property type="entry name" value="CAMPKINASE"/>
</dbReference>
<dbReference type="SMART" id="SM00100">
    <property type="entry name" value="cNMP"/>
    <property type="match status" value="2"/>
</dbReference>
<dbReference type="InterPro" id="IPR018488">
    <property type="entry name" value="cNMP-bd_CS"/>
</dbReference>
<feature type="binding site" evidence="7">
    <location>
        <position position="126"/>
    </location>
    <ligand>
        <name>3',5'-cyclic AMP</name>
        <dbReference type="ChEBI" id="CHEBI:58165"/>
        <label>1</label>
    </ligand>
</feature>
<keyword evidence="6 7" id="KW-0114">cAMP</keyword>
<dbReference type="InterPro" id="IPR018490">
    <property type="entry name" value="cNMP-bd_dom_sf"/>
</dbReference>
<feature type="binding site" evidence="7">
    <location>
        <position position="117"/>
    </location>
    <ligand>
        <name>3',5'-cyclic AMP</name>
        <dbReference type="ChEBI" id="CHEBI:58165"/>
        <label>1</label>
    </ligand>
</feature>
<comment type="similarity">
    <text evidence="1">Belongs to the cAMP-dependent kinase regulatory chain family.</text>
</comment>
<protein>
    <recommendedName>
        <fullName evidence="8">Cyclic nucleotide-binding domain-containing protein</fullName>
    </recommendedName>
</protein>
<dbReference type="Pfam" id="PF00027">
    <property type="entry name" value="cNMP_binding"/>
    <property type="match status" value="2"/>
</dbReference>
<dbReference type="PROSITE" id="PS50042">
    <property type="entry name" value="CNMP_BINDING_3"/>
    <property type="match status" value="2"/>
</dbReference>
<name>A0A813NK74_9BILA</name>
<dbReference type="PROSITE" id="PS00888">
    <property type="entry name" value="CNMP_BINDING_1"/>
    <property type="match status" value="1"/>
</dbReference>
<dbReference type="EMBL" id="CAJNOG010000007">
    <property type="protein sequence ID" value="CAF0734801.1"/>
    <property type="molecule type" value="Genomic_DNA"/>
</dbReference>
<dbReference type="SUPFAM" id="SSF51206">
    <property type="entry name" value="cAMP-binding domain-like"/>
    <property type="match status" value="2"/>
</dbReference>
<dbReference type="GO" id="GO:0004862">
    <property type="term" value="F:cAMP-dependent protein kinase inhibitor activity"/>
    <property type="evidence" value="ECO:0007669"/>
    <property type="project" value="TreeGrafter"/>
</dbReference>
<dbReference type="CDD" id="cd00038">
    <property type="entry name" value="CAP_ED"/>
    <property type="match status" value="2"/>
</dbReference>
<dbReference type="AlphaFoldDB" id="A0A813NK74"/>
<dbReference type="InterPro" id="IPR000595">
    <property type="entry name" value="cNMP-bd_dom"/>
</dbReference>
<dbReference type="InterPro" id="IPR014710">
    <property type="entry name" value="RmlC-like_jellyroll"/>
</dbReference>
<evidence type="ECO:0000313" key="10">
    <source>
        <dbReference type="Proteomes" id="UP000663845"/>
    </source>
</evidence>
<dbReference type="PANTHER" id="PTHR11635">
    <property type="entry name" value="CAMP-DEPENDENT PROTEIN KINASE REGULATORY CHAIN"/>
    <property type="match status" value="1"/>
</dbReference>
<dbReference type="GO" id="GO:0034236">
    <property type="term" value="F:protein kinase A catalytic subunit binding"/>
    <property type="evidence" value="ECO:0007669"/>
    <property type="project" value="TreeGrafter"/>
</dbReference>
<feature type="domain" description="Cyclic nucleotide-binding" evidence="8">
    <location>
        <begin position="52"/>
        <end position="167"/>
    </location>
</feature>
<organism evidence="9 10">
    <name type="scientific">Adineta steineri</name>
    <dbReference type="NCBI Taxonomy" id="433720"/>
    <lineage>
        <taxon>Eukaryota</taxon>
        <taxon>Metazoa</taxon>
        <taxon>Spiralia</taxon>
        <taxon>Gnathifera</taxon>
        <taxon>Rotifera</taxon>
        <taxon>Eurotatoria</taxon>
        <taxon>Bdelloidea</taxon>
        <taxon>Adinetida</taxon>
        <taxon>Adinetidae</taxon>
        <taxon>Adineta</taxon>
    </lineage>
</organism>
<dbReference type="Gene3D" id="2.60.120.10">
    <property type="entry name" value="Jelly Rolls"/>
    <property type="match status" value="2"/>
</dbReference>
<evidence type="ECO:0000256" key="7">
    <source>
        <dbReference type="PIRSR" id="PIRSR000548-1"/>
    </source>
</evidence>
<dbReference type="Proteomes" id="UP000663845">
    <property type="component" value="Unassembled WGS sequence"/>
</dbReference>
<comment type="caution">
    <text evidence="9">The sequence shown here is derived from an EMBL/GenBank/DDBJ whole genome shotgun (WGS) entry which is preliminary data.</text>
</comment>
<evidence type="ECO:0000256" key="3">
    <source>
        <dbReference type="ARBA" id="ARBA00022566"/>
    </source>
</evidence>
<dbReference type="PIRSF" id="PIRSF000548">
    <property type="entry name" value="PK_regulatory"/>
    <property type="match status" value="1"/>
</dbReference>
<evidence type="ECO:0000256" key="4">
    <source>
        <dbReference type="ARBA" id="ARBA00022737"/>
    </source>
</evidence>
<dbReference type="GO" id="GO:0030552">
    <property type="term" value="F:cAMP binding"/>
    <property type="evidence" value="ECO:0007669"/>
    <property type="project" value="UniProtKB-KW"/>
</dbReference>
<evidence type="ECO:0000256" key="2">
    <source>
        <dbReference type="ARBA" id="ARBA00022553"/>
    </source>
</evidence>
<keyword evidence="5 7" id="KW-0547">Nucleotide-binding</keyword>
<dbReference type="InterPro" id="IPR050503">
    <property type="entry name" value="cAMP-dep_PK_reg_su-like"/>
</dbReference>
<evidence type="ECO:0000313" key="9">
    <source>
        <dbReference type="EMBL" id="CAF0734801.1"/>
    </source>
</evidence>
<sequence>MNDVFDFSTVVTTRRGAISSTTSIESNELIPIIEKDSRTIEILSSAVKNNILFSHLDDIERKQIFDVMFPRFYSSDEVIIRQNERGEHFYIIEEGEVDVYINDELMTSFGECSCFGELALIQSTPRTVTIKAKTNVKIWSLFGETFRKILMDITIKKRNSYGEFLNNVPILQTLDEFERLVVADSLESVQYEDGDIIVRQGDPGDDFFIIVEGTCTVHQKPSESSESIEIDTLSAGDYFGEIALLCNRARVATIIAKGSLKCVKMNRKRFERILGPIRDILQRNIPQYNSIIPLDQLQTMIISSDPKNKEEY</sequence>
<dbReference type="GO" id="GO:0005952">
    <property type="term" value="C:cAMP-dependent protein kinase complex"/>
    <property type="evidence" value="ECO:0007669"/>
    <property type="project" value="InterPro"/>
</dbReference>
<evidence type="ECO:0000259" key="8">
    <source>
        <dbReference type="PROSITE" id="PS50042"/>
    </source>
</evidence>
<keyword evidence="4" id="KW-0677">Repeat</keyword>
<reference evidence="9" key="1">
    <citation type="submission" date="2021-02" db="EMBL/GenBank/DDBJ databases">
        <authorList>
            <person name="Nowell W R."/>
        </authorList>
    </citation>
    <scope>NUCLEOTIDE SEQUENCE</scope>
</reference>
<dbReference type="GO" id="GO:0005829">
    <property type="term" value="C:cytosol"/>
    <property type="evidence" value="ECO:0007669"/>
    <property type="project" value="TreeGrafter"/>
</dbReference>
<dbReference type="PANTHER" id="PTHR11635:SF152">
    <property type="entry name" value="CAMP-DEPENDENT PROTEIN KINASE TYPE I REGULATORY SUBUNIT-RELATED"/>
    <property type="match status" value="1"/>
</dbReference>
<accession>A0A813NK74</accession>
<feature type="domain" description="Cyclic nucleotide-binding" evidence="8">
    <location>
        <begin position="170"/>
        <end position="291"/>
    </location>
</feature>
<feature type="binding site" evidence="7">
    <location>
        <position position="241"/>
    </location>
    <ligand>
        <name>3',5'-cyclic AMP</name>
        <dbReference type="ChEBI" id="CHEBI:58165"/>
        <label>2</label>
    </ligand>
</feature>
<keyword evidence="3 7" id="KW-0116">cAMP-binding</keyword>
<gene>
    <name evidence="9" type="ORF">JYZ213_LOCUS1474</name>
</gene>
<evidence type="ECO:0000256" key="1">
    <source>
        <dbReference type="ARBA" id="ARBA00005753"/>
    </source>
</evidence>
<proteinExistence type="inferred from homology"/>
<keyword evidence="2" id="KW-0597">Phosphoprotein</keyword>
<feature type="binding site" evidence="7">
    <location>
        <position position="250"/>
    </location>
    <ligand>
        <name>3',5'-cyclic AMP</name>
        <dbReference type="ChEBI" id="CHEBI:58165"/>
        <label>2</label>
    </ligand>
</feature>
<evidence type="ECO:0000256" key="6">
    <source>
        <dbReference type="ARBA" id="ARBA00023149"/>
    </source>
</evidence>